<sequence>MDNILLQCFEKKDNAQEDSSLPRAEGWECKWREGRRFKGKLGSLAQGKSDMAEINLGQGCSAL</sequence>
<dbReference type="HOGENOM" id="CLU_2889014_0_0_1"/>
<name>A0A0D9WFV2_9ORYZ</name>
<evidence type="ECO:0000313" key="1">
    <source>
        <dbReference type="EnsemblPlants" id="LPERR05G11290.1"/>
    </source>
</evidence>
<protein>
    <submittedName>
        <fullName evidence="1">Uncharacterized protein</fullName>
    </submittedName>
</protein>
<evidence type="ECO:0000313" key="2">
    <source>
        <dbReference type="Proteomes" id="UP000032180"/>
    </source>
</evidence>
<reference evidence="2" key="2">
    <citation type="submission" date="2013-12" db="EMBL/GenBank/DDBJ databases">
        <authorList>
            <person name="Yu Y."/>
            <person name="Lee S."/>
            <person name="de Baynast K."/>
            <person name="Wissotski M."/>
            <person name="Liu L."/>
            <person name="Talag J."/>
            <person name="Goicoechea J."/>
            <person name="Angelova A."/>
            <person name="Jetty R."/>
            <person name="Kudrna D."/>
            <person name="Golser W."/>
            <person name="Rivera L."/>
            <person name="Zhang J."/>
            <person name="Wing R."/>
        </authorList>
    </citation>
    <scope>NUCLEOTIDE SEQUENCE</scope>
</reference>
<dbReference type="EnsemblPlants" id="LPERR05G11290.1">
    <property type="protein sequence ID" value="LPERR05G11290.1"/>
    <property type="gene ID" value="LPERR05G11290"/>
</dbReference>
<reference evidence="1 2" key="1">
    <citation type="submission" date="2012-08" db="EMBL/GenBank/DDBJ databases">
        <title>Oryza genome evolution.</title>
        <authorList>
            <person name="Wing R.A."/>
        </authorList>
    </citation>
    <scope>NUCLEOTIDE SEQUENCE</scope>
</reference>
<accession>A0A0D9WFV2</accession>
<dbReference type="AlphaFoldDB" id="A0A0D9WFV2"/>
<organism evidence="1 2">
    <name type="scientific">Leersia perrieri</name>
    <dbReference type="NCBI Taxonomy" id="77586"/>
    <lineage>
        <taxon>Eukaryota</taxon>
        <taxon>Viridiplantae</taxon>
        <taxon>Streptophyta</taxon>
        <taxon>Embryophyta</taxon>
        <taxon>Tracheophyta</taxon>
        <taxon>Spermatophyta</taxon>
        <taxon>Magnoliopsida</taxon>
        <taxon>Liliopsida</taxon>
        <taxon>Poales</taxon>
        <taxon>Poaceae</taxon>
        <taxon>BOP clade</taxon>
        <taxon>Oryzoideae</taxon>
        <taxon>Oryzeae</taxon>
        <taxon>Oryzinae</taxon>
        <taxon>Leersia</taxon>
    </lineage>
</organism>
<proteinExistence type="predicted"/>
<dbReference type="Proteomes" id="UP000032180">
    <property type="component" value="Chromosome 5"/>
</dbReference>
<reference evidence="1" key="3">
    <citation type="submission" date="2015-04" db="UniProtKB">
        <authorList>
            <consortium name="EnsemblPlants"/>
        </authorList>
    </citation>
    <scope>IDENTIFICATION</scope>
</reference>
<keyword evidence="2" id="KW-1185">Reference proteome</keyword>
<dbReference type="Gramene" id="LPERR05G11290.1">
    <property type="protein sequence ID" value="LPERR05G11290.1"/>
    <property type="gene ID" value="LPERR05G11290"/>
</dbReference>